<protein>
    <submittedName>
        <fullName evidence="1">Uncharacterized protein</fullName>
    </submittedName>
</protein>
<sequence>MEIIMTDFADIPAVGDALVEEIEEDEEVESAEELEGDGKYRFNCKHIYVTWSKSKIDSKEEFYRKLLTILPAGVRMFGGPKQFTIEEDTNAIWFEKPRARQQVSDFLENTIAYCAKDGDTFGERSSLDGAVAEQKKRKWQDIIDEPDEGSAWRRVRSWISERIWFTIRLWRKRWSRSMQRSRGWRGDDDQRGSFACQS</sequence>
<comment type="caution">
    <text evidence="1">The sequence shown here is derived from an EMBL/GenBank/DDBJ whole genome shotgun (WGS) entry which is preliminary data.</text>
</comment>
<reference evidence="1 2" key="1">
    <citation type="submission" date="2024-09" db="EMBL/GenBank/DDBJ databases">
        <title>Rethinking Asexuality: The Enigmatic Case of Functional Sexual Genes in Lepraria (Stereocaulaceae).</title>
        <authorList>
            <person name="Doellman M."/>
            <person name="Sun Y."/>
            <person name="Barcenas-Pena A."/>
            <person name="Lumbsch H.T."/>
            <person name="Grewe F."/>
        </authorList>
    </citation>
    <scope>NUCLEOTIDE SEQUENCE [LARGE SCALE GENOMIC DNA]</scope>
    <source>
        <strain evidence="1 2">Grewe 0041</strain>
    </source>
</reference>
<accession>A0ABR4B4N9</accession>
<dbReference type="Proteomes" id="UP001590951">
    <property type="component" value="Unassembled WGS sequence"/>
</dbReference>
<dbReference type="EMBL" id="JBHFEH010000024">
    <property type="protein sequence ID" value="KAL2052837.1"/>
    <property type="molecule type" value="Genomic_DNA"/>
</dbReference>
<proteinExistence type="predicted"/>
<keyword evidence="2" id="KW-1185">Reference proteome</keyword>
<organism evidence="1 2">
    <name type="scientific">Lepraria finkii</name>
    <dbReference type="NCBI Taxonomy" id="1340010"/>
    <lineage>
        <taxon>Eukaryota</taxon>
        <taxon>Fungi</taxon>
        <taxon>Dikarya</taxon>
        <taxon>Ascomycota</taxon>
        <taxon>Pezizomycotina</taxon>
        <taxon>Lecanoromycetes</taxon>
        <taxon>OSLEUM clade</taxon>
        <taxon>Lecanoromycetidae</taxon>
        <taxon>Lecanorales</taxon>
        <taxon>Lecanorineae</taxon>
        <taxon>Stereocaulaceae</taxon>
        <taxon>Lepraria</taxon>
    </lineage>
</organism>
<evidence type="ECO:0000313" key="2">
    <source>
        <dbReference type="Proteomes" id="UP001590951"/>
    </source>
</evidence>
<name>A0ABR4B4N9_9LECA</name>
<evidence type="ECO:0000313" key="1">
    <source>
        <dbReference type="EMBL" id="KAL2052837.1"/>
    </source>
</evidence>
<gene>
    <name evidence="1" type="ORF">ABVK25_006776</name>
</gene>